<dbReference type="Pfam" id="PF00498">
    <property type="entry name" value="FHA"/>
    <property type="match status" value="1"/>
</dbReference>
<dbReference type="PANTHER" id="PTHR23308">
    <property type="entry name" value="NUCLEAR INHIBITOR OF PROTEIN PHOSPHATASE-1"/>
    <property type="match status" value="1"/>
</dbReference>
<dbReference type="EMBL" id="CP017641">
    <property type="protein sequence ID" value="APZ92093.1"/>
    <property type="molecule type" value="Genomic_DNA"/>
</dbReference>
<dbReference type="InterPro" id="IPR008984">
    <property type="entry name" value="SMAD_FHA_dom_sf"/>
</dbReference>
<organism evidence="3 4">
    <name type="scientific">Fuerstiella marisgermanici</name>
    <dbReference type="NCBI Taxonomy" id="1891926"/>
    <lineage>
        <taxon>Bacteria</taxon>
        <taxon>Pseudomonadati</taxon>
        <taxon>Planctomycetota</taxon>
        <taxon>Planctomycetia</taxon>
        <taxon>Planctomycetales</taxon>
        <taxon>Planctomycetaceae</taxon>
        <taxon>Fuerstiella</taxon>
    </lineage>
</organism>
<dbReference type="Proteomes" id="UP000187735">
    <property type="component" value="Chromosome"/>
</dbReference>
<keyword evidence="4" id="KW-1185">Reference proteome</keyword>
<dbReference type="AlphaFoldDB" id="A0A1P8WDF7"/>
<dbReference type="InterPro" id="IPR000253">
    <property type="entry name" value="FHA_dom"/>
</dbReference>
<accession>A0A1P8WDF7</accession>
<proteinExistence type="predicted"/>
<dbReference type="RefSeq" id="WP_077023756.1">
    <property type="nucleotide sequence ID" value="NZ_CP017641.1"/>
</dbReference>
<dbReference type="InterPro" id="IPR050923">
    <property type="entry name" value="Cell_Proc_Reg/RNA_Proc"/>
</dbReference>
<sequence>MYNVELHVVGGKHAGQVIPLDRKKFLIGRETDCQLRPNSELVSRHHCVFTVDDFSARLRDLGSTNGTMVNGERIRKEVVLQPGDKVIVGSLEFRVVVKEGEGVKDDNSDVTGNLSAVSEETVVAGADTLTEMQPIQTPNTEMPAQQPAPEQTIAPDAQASAAPAPAQPVEAVPQMPGGNVGGDTTVIAQQPMMMPGQVPYQPMMQQPMGYPQMYGGYPYAGMPGQMPMYPQQQPYRGQQMPGYPDQQQPQQVAEQPQPAAETTAVSLPDPSETGAKPPEPKPAAAEGESAAPINPAAAIIQQHRNRRPGG</sequence>
<feature type="compositionally biased region" description="Low complexity" evidence="1">
    <location>
        <begin position="282"/>
        <end position="300"/>
    </location>
</feature>
<dbReference type="Gene3D" id="2.60.200.20">
    <property type="match status" value="1"/>
</dbReference>
<dbReference type="STRING" id="1891926.Fuma_01697"/>
<protein>
    <submittedName>
        <fullName evidence="3">Transcriptional regulatory protein EmbR</fullName>
    </submittedName>
</protein>
<feature type="compositionally biased region" description="Low complexity" evidence="1">
    <location>
        <begin position="154"/>
        <end position="168"/>
    </location>
</feature>
<evidence type="ECO:0000313" key="4">
    <source>
        <dbReference type="Proteomes" id="UP000187735"/>
    </source>
</evidence>
<evidence type="ECO:0000256" key="1">
    <source>
        <dbReference type="SAM" id="MobiDB-lite"/>
    </source>
</evidence>
<dbReference type="CDD" id="cd00060">
    <property type="entry name" value="FHA"/>
    <property type="match status" value="1"/>
</dbReference>
<feature type="region of interest" description="Disordered" evidence="1">
    <location>
        <begin position="138"/>
        <end position="168"/>
    </location>
</feature>
<feature type="region of interest" description="Disordered" evidence="1">
    <location>
        <begin position="228"/>
        <end position="310"/>
    </location>
</feature>
<dbReference type="SMART" id="SM00240">
    <property type="entry name" value="FHA"/>
    <property type="match status" value="1"/>
</dbReference>
<name>A0A1P8WDF7_9PLAN</name>
<feature type="domain" description="FHA" evidence="2">
    <location>
        <begin position="25"/>
        <end position="74"/>
    </location>
</feature>
<reference evidence="3 4" key="1">
    <citation type="journal article" date="2016" name="Front. Microbiol.">
        <title>Fuerstia marisgermanicae gen. nov., sp. nov., an Unusual Member of the Phylum Planctomycetes from the German Wadden Sea.</title>
        <authorList>
            <person name="Kohn T."/>
            <person name="Heuer A."/>
            <person name="Jogler M."/>
            <person name="Vollmers J."/>
            <person name="Boedeker C."/>
            <person name="Bunk B."/>
            <person name="Rast P."/>
            <person name="Borchert D."/>
            <person name="Glockner I."/>
            <person name="Freese H.M."/>
            <person name="Klenk H.P."/>
            <person name="Overmann J."/>
            <person name="Kaster A.K."/>
            <person name="Rohde M."/>
            <person name="Wiegand S."/>
            <person name="Jogler C."/>
        </authorList>
    </citation>
    <scope>NUCLEOTIDE SEQUENCE [LARGE SCALE GENOMIC DNA]</scope>
    <source>
        <strain evidence="3 4">NH11</strain>
    </source>
</reference>
<dbReference type="KEGG" id="fmr:Fuma_01697"/>
<evidence type="ECO:0000313" key="3">
    <source>
        <dbReference type="EMBL" id="APZ92093.1"/>
    </source>
</evidence>
<dbReference type="OrthoDB" id="283378at2"/>
<feature type="compositionally biased region" description="Low complexity" evidence="1">
    <location>
        <begin position="228"/>
        <end position="258"/>
    </location>
</feature>
<gene>
    <name evidence="3" type="primary">embR_2</name>
    <name evidence="3" type="ORF">Fuma_01697</name>
</gene>
<dbReference type="PROSITE" id="PS50006">
    <property type="entry name" value="FHA_DOMAIN"/>
    <property type="match status" value="1"/>
</dbReference>
<evidence type="ECO:0000259" key="2">
    <source>
        <dbReference type="PROSITE" id="PS50006"/>
    </source>
</evidence>
<dbReference type="SUPFAM" id="SSF49879">
    <property type="entry name" value="SMAD/FHA domain"/>
    <property type="match status" value="1"/>
</dbReference>